<reference evidence="3 4" key="1">
    <citation type="submission" date="2018-12" db="EMBL/GenBank/DDBJ databases">
        <authorList>
            <person name="Yu L."/>
        </authorList>
    </citation>
    <scope>NUCLEOTIDE SEQUENCE [LARGE SCALE GENOMIC DNA]</scope>
    <source>
        <strain evidence="3 4">S5H2222</strain>
    </source>
</reference>
<evidence type="ECO:0000259" key="2">
    <source>
        <dbReference type="PROSITE" id="PS50943"/>
    </source>
</evidence>
<dbReference type="PANTHER" id="PTHR46558:SF11">
    <property type="entry name" value="HTH-TYPE TRANSCRIPTIONAL REGULATOR XRE"/>
    <property type="match status" value="1"/>
</dbReference>
<keyword evidence="4" id="KW-1185">Reference proteome</keyword>
<protein>
    <submittedName>
        <fullName evidence="3">Helix-turn-helix domain-containing protein</fullName>
    </submittedName>
</protein>
<name>A0A3S0J178_9BACI</name>
<evidence type="ECO:0000313" key="4">
    <source>
        <dbReference type="Proteomes" id="UP000276349"/>
    </source>
</evidence>
<evidence type="ECO:0000256" key="1">
    <source>
        <dbReference type="ARBA" id="ARBA00023125"/>
    </source>
</evidence>
<dbReference type="InterPro" id="IPR010982">
    <property type="entry name" value="Lambda_DNA-bd_dom_sf"/>
</dbReference>
<dbReference type="InterPro" id="IPR001387">
    <property type="entry name" value="Cro/C1-type_HTH"/>
</dbReference>
<accession>A0A3S0J178</accession>
<dbReference type="PROSITE" id="PS50943">
    <property type="entry name" value="HTH_CROC1"/>
    <property type="match status" value="1"/>
</dbReference>
<dbReference type="EMBL" id="RXNR01000039">
    <property type="protein sequence ID" value="RTQ91605.1"/>
    <property type="molecule type" value="Genomic_DNA"/>
</dbReference>
<dbReference type="SMART" id="SM00530">
    <property type="entry name" value="HTH_XRE"/>
    <property type="match status" value="1"/>
</dbReference>
<dbReference type="Pfam" id="PF01381">
    <property type="entry name" value="HTH_3"/>
    <property type="match status" value="1"/>
</dbReference>
<organism evidence="3 4">
    <name type="scientific">Lysinibacillus telephonicus</name>
    <dbReference type="NCBI Taxonomy" id="1714840"/>
    <lineage>
        <taxon>Bacteria</taxon>
        <taxon>Bacillati</taxon>
        <taxon>Bacillota</taxon>
        <taxon>Bacilli</taxon>
        <taxon>Bacillales</taxon>
        <taxon>Bacillaceae</taxon>
        <taxon>Lysinibacillus</taxon>
    </lineage>
</organism>
<sequence>MFGHNLAKLRKEKNLSQYELAEKMGFSRGQISNYEQGTRQPDFDTLQKFADFFEVSTDYLLGRTQSNLPELTPKEEINIKKDLEKIINNLENPTDGYAHFDGLTIDDVDEEDRELLIAALETSMRIAKQIAKKKYTPKKYRKED</sequence>
<dbReference type="GO" id="GO:0003677">
    <property type="term" value="F:DNA binding"/>
    <property type="evidence" value="ECO:0007669"/>
    <property type="project" value="UniProtKB-KW"/>
</dbReference>
<gene>
    <name evidence="3" type="ORF">EKG35_13255</name>
</gene>
<dbReference type="Proteomes" id="UP000276349">
    <property type="component" value="Unassembled WGS sequence"/>
</dbReference>
<comment type="caution">
    <text evidence="3">The sequence shown here is derived from an EMBL/GenBank/DDBJ whole genome shotgun (WGS) entry which is preliminary data.</text>
</comment>
<proteinExistence type="predicted"/>
<keyword evidence="1" id="KW-0238">DNA-binding</keyword>
<dbReference type="Gene3D" id="1.10.260.40">
    <property type="entry name" value="lambda repressor-like DNA-binding domains"/>
    <property type="match status" value="1"/>
</dbReference>
<dbReference type="SUPFAM" id="SSF47413">
    <property type="entry name" value="lambda repressor-like DNA-binding domains"/>
    <property type="match status" value="1"/>
</dbReference>
<dbReference type="AlphaFoldDB" id="A0A3S0J178"/>
<evidence type="ECO:0000313" key="3">
    <source>
        <dbReference type="EMBL" id="RTQ91605.1"/>
    </source>
</evidence>
<dbReference type="OrthoDB" id="72638at2"/>
<dbReference type="PANTHER" id="PTHR46558">
    <property type="entry name" value="TRACRIPTIONAL REGULATORY PROTEIN-RELATED-RELATED"/>
    <property type="match status" value="1"/>
</dbReference>
<dbReference type="RefSeq" id="WP_126295035.1">
    <property type="nucleotide sequence ID" value="NZ_CP155468.1"/>
</dbReference>
<dbReference type="CDD" id="cd00093">
    <property type="entry name" value="HTH_XRE"/>
    <property type="match status" value="1"/>
</dbReference>
<feature type="domain" description="HTH cro/C1-type" evidence="2">
    <location>
        <begin position="6"/>
        <end position="60"/>
    </location>
</feature>